<dbReference type="Proteomes" id="UP000814033">
    <property type="component" value="Unassembled WGS sequence"/>
</dbReference>
<keyword evidence="2" id="KW-1185">Reference proteome</keyword>
<organism evidence="1 2">
    <name type="scientific">Auriscalpium vulgare</name>
    <dbReference type="NCBI Taxonomy" id="40419"/>
    <lineage>
        <taxon>Eukaryota</taxon>
        <taxon>Fungi</taxon>
        <taxon>Dikarya</taxon>
        <taxon>Basidiomycota</taxon>
        <taxon>Agaricomycotina</taxon>
        <taxon>Agaricomycetes</taxon>
        <taxon>Russulales</taxon>
        <taxon>Auriscalpiaceae</taxon>
        <taxon>Auriscalpium</taxon>
    </lineage>
</organism>
<accession>A0ACB8S5B4</accession>
<protein>
    <submittedName>
        <fullName evidence="1">Uncharacterized protein</fullName>
    </submittedName>
</protein>
<dbReference type="EMBL" id="MU275855">
    <property type="protein sequence ID" value="KAI0051076.1"/>
    <property type="molecule type" value="Genomic_DNA"/>
</dbReference>
<proteinExistence type="predicted"/>
<comment type="caution">
    <text evidence="1">The sequence shown here is derived from an EMBL/GenBank/DDBJ whole genome shotgun (WGS) entry which is preliminary data.</text>
</comment>
<name>A0ACB8S5B4_9AGAM</name>
<sequence length="431" mass="46926">MTEGHPIGKRRGRPKRSPSRSKAVVLPRPALHAALSFHRPPSPPFTSPVLPTVPPCPVQPRKLFCHVQPSRVSHSTAPPTLHRSPHPPAPHHPRLPDINLRAHSPPTPRRRVLCSRRKARSACLRRLPTHQPLFPRISAPTFKRRHTAAQSPITPLSPRSQSSHWHRLATSVDQFSIMEFLKKPSTPTTHRYLSKSKPSSTGSSLPITIPSMPGRPGASPARRRDPSPDLLFDFSPPGEGDIPAPQYFRFAVAPSGPKTRLGLVDTSVHVRPRTPSPRASDRFMYAFPMPSSNPKSRGGQSETRFRGFAAPISPLSRSPSPPFGGAAPAPHPRLSVRTSEDRGVRAAAYGADTLPSPSPSPPPSVTMSPTPPMSSYPISPPSESEFMPLPHRNGQASVHAPPHSFVGKGNVKLSSQNLERGRGRAPKPRPQ</sequence>
<reference evidence="1" key="1">
    <citation type="submission" date="2021-02" db="EMBL/GenBank/DDBJ databases">
        <authorList>
            <consortium name="DOE Joint Genome Institute"/>
            <person name="Ahrendt S."/>
            <person name="Looney B.P."/>
            <person name="Miyauchi S."/>
            <person name="Morin E."/>
            <person name="Drula E."/>
            <person name="Courty P.E."/>
            <person name="Chicoki N."/>
            <person name="Fauchery L."/>
            <person name="Kohler A."/>
            <person name="Kuo A."/>
            <person name="Labutti K."/>
            <person name="Pangilinan J."/>
            <person name="Lipzen A."/>
            <person name="Riley R."/>
            <person name="Andreopoulos W."/>
            <person name="He G."/>
            <person name="Johnson J."/>
            <person name="Barry K.W."/>
            <person name="Grigoriev I.V."/>
            <person name="Nagy L."/>
            <person name="Hibbett D."/>
            <person name="Henrissat B."/>
            <person name="Matheny P.B."/>
            <person name="Labbe J."/>
            <person name="Martin F."/>
        </authorList>
    </citation>
    <scope>NUCLEOTIDE SEQUENCE</scope>
    <source>
        <strain evidence="1">FP105234-sp</strain>
    </source>
</reference>
<gene>
    <name evidence="1" type="ORF">FA95DRAFT_382304</name>
</gene>
<evidence type="ECO:0000313" key="2">
    <source>
        <dbReference type="Proteomes" id="UP000814033"/>
    </source>
</evidence>
<reference evidence="1" key="2">
    <citation type="journal article" date="2022" name="New Phytol.">
        <title>Evolutionary transition to the ectomycorrhizal habit in the genomes of a hyperdiverse lineage of mushroom-forming fungi.</title>
        <authorList>
            <person name="Looney B."/>
            <person name="Miyauchi S."/>
            <person name="Morin E."/>
            <person name="Drula E."/>
            <person name="Courty P.E."/>
            <person name="Kohler A."/>
            <person name="Kuo A."/>
            <person name="LaButti K."/>
            <person name="Pangilinan J."/>
            <person name="Lipzen A."/>
            <person name="Riley R."/>
            <person name="Andreopoulos W."/>
            <person name="He G."/>
            <person name="Johnson J."/>
            <person name="Nolan M."/>
            <person name="Tritt A."/>
            <person name="Barry K.W."/>
            <person name="Grigoriev I.V."/>
            <person name="Nagy L.G."/>
            <person name="Hibbett D."/>
            <person name="Henrissat B."/>
            <person name="Matheny P.B."/>
            <person name="Labbe J."/>
            <person name="Martin F.M."/>
        </authorList>
    </citation>
    <scope>NUCLEOTIDE SEQUENCE</scope>
    <source>
        <strain evidence="1">FP105234-sp</strain>
    </source>
</reference>
<evidence type="ECO:0000313" key="1">
    <source>
        <dbReference type="EMBL" id="KAI0051076.1"/>
    </source>
</evidence>